<keyword evidence="1" id="KW-0175">Coiled coil</keyword>
<dbReference type="RefSeq" id="WP_149819849.1">
    <property type="nucleotide sequence ID" value="NZ_VUOA01000031.1"/>
</dbReference>
<evidence type="ECO:0000256" key="2">
    <source>
        <dbReference type="SAM" id="MobiDB-lite"/>
    </source>
</evidence>
<comment type="caution">
    <text evidence="3">The sequence shown here is derived from an EMBL/GenBank/DDBJ whole genome shotgun (WGS) entry which is preliminary data.</text>
</comment>
<evidence type="ECO:0000313" key="3">
    <source>
        <dbReference type="EMBL" id="KAA2235935.1"/>
    </source>
</evidence>
<organism evidence="3 4">
    <name type="scientific">Salinarimonas soli</name>
    <dbReference type="NCBI Taxonomy" id="1638099"/>
    <lineage>
        <taxon>Bacteria</taxon>
        <taxon>Pseudomonadati</taxon>
        <taxon>Pseudomonadota</taxon>
        <taxon>Alphaproteobacteria</taxon>
        <taxon>Hyphomicrobiales</taxon>
        <taxon>Salinarimonadaceae</taxon>
        <taxon>Salinarimonas</taxon>
    </lineage>
</organism>
<dbReference type="Proteomes" id="UP000323142">
    <property type="component" value="Unassembled WGS sequence"/>
</dbReference>
<dbReference type="AlphaFoldDB" id="A0A5B2VBA3"/>
<accession>A0A5B2VBA3</accession>
<evidence type="ECO:0000313" key="4">
    <source>
        <dbReference type="Proteomes" id="UP000323142"/>
    </source>
</evidence>
<name>A0A5B2VBA3_9HYPH</name>
<evidence type="ECO:0000256" key="1">
    <source>
        <dbReference type="SAM" id="Coils"/>
    </source>
</evidence>
<sequence length="126" mass="14036">MIDIHDPEQVRAATLALVEAVQDAEQRAREAQSRMAELGECSLQLLALVEQHLRAASERVDAAKATLEQERREQAERLRQAEIRAAEAEQRAEAAEDLLDDLRAMLARADQPSSHHSTDGVEHALH</sequence>
<keyword evidence="4" id="KW-1185">Reference proteome</keyword>
<gene>
    <name evidence="3" type="ORF">F0L46_17375</name>
</gene>
<feature type="region of interest" description="Disordered" evidence="2">
    <location>
        <begin position="106"/>
        <end position="126"/>
    </location>
</feature>
<feature type="compositionally biased region" description="Basic and acidic residues" evidence="2">
    <location>
        <begin position="116"/>
        <end position="126"/>
    </location>
</feature>
<dbReference type="EMBL" id="VUOA01000031">
    <property type="protein sequence ID" value="KAA2235935.1"/>
    <property type="molecule type" value="Genomic_DNA"/>
</dbReference>
<proteinExistence type="predicted"/>
<reference evidence="3 4" key="1">
    <citation type="submission" date="2019-09" db="EMBL/GenBank/DDBJ databases">
        <title>Salinarimonas rosea gen. nov., sp. nov., a new member of the a-2 subgroup of the Proteobacteria.</title>
        <authorList>
            <person name="Liu J."/>
        </authorList>
    </citation>
    <scope>NUCLEOTIDE SEQUENCE [LARGE SCALE GENOMIC DNA]</scope>
    <source>
        <strain evidence="3 4">BN140002</strain>
    </source>
</reference>
<reference evidence="3 4" key="2">
    <citation type="submission" date="2019-09" db="EMBL/GenBank/DDBJ databases">
        <authorList>
            <person name="Jin C."/>
        </authorList>
    </citation>
    <scope>NUCLEOTIDE SEQUENCE [LARGE SCALE GENOMIC DNA]</scope>
    <source>
        <strain evidence="3 4">BN140002</strain>
    </source>
</reference>
<feature type="coiled-coil region" evidence="1">
    <location>
        <begin position="21"/>
        <end position="105"/>
    </location>
</feature>
<protein>
    <submittedName>
        <fullName evidence="3">Uncharacterized protein</fullName>
    </submittedName>
</protein>